<proteinExistence type="predicted"/>
<accession>A0ABT9HK04</accession>
<protein>
    <recommendedName>
        <fullName evidence="3">Lipoprotein</fullName>
    </recommendedName>
</protein>
<comment type="caution">
    <text evidence="1">The sequence shown here is derived from an EMBL/GenBank/DDBJ whole genome shotgun (WGS) entry which is preliminary data.</text>
</comment>
<reference evidence="1 2" key="1">
    <citation type="submission" date="2023-08" db="EMBL/GenBank/DDBJ databases">
        <authorList>
            <person name="Kumar R."/>
        </authorList>
    </citation>
    <scope>NUCLEOTIDE SEQUENCE [LARGE SCALE GENOMIC DNA]</scope>
    <source>
        <strain evidence="1 2">LUR13</strain>
    </source>
</reference>
<gene>
    <name evidence="1" type="ORF">Q8P09_13635</name>
</gene>
<organism evidence="1 2">
    <name type="scientific">Psychrobacter faecalis</name>
    <dbReference type="NCBI Taxonomy" id="180588"/>
    <lineage>
        <taxon>Bacteria</taxon>
        <taxon>Pseudomonadati</taxon>
        <taxon>Pseudomonadota</taxon>
        <taxon>Gammaproteobacteria</taxon>
        <taxon>Moraxellales</taxon>
        <taxon>Moraxellaceae</taxon>
        <taxon>Psychrobacter</taxon>
    </lineage>
</organism>
<dbReference type="PROSITE" id="PS51257">
    <property type="entry name" value="PROKAR_LIPOPROTEIN"/>
    <property type="match status" value="1"/>
</dbReference>
<keyword evidence="2" id="KW-1185">Reference proteome</keyword>
<name>A0ABT9HK04_9GAMM</name>
<evidence type="ECO:0000313" key="2">
    <source>
        <dbReference type="Proteomes" id="UP001228171"/>
    </source>
</evidence>
<sequence length="264" mass="29003">MTDLNIRIIIFTSLLVSLVGCVSIPQSKKSELFTYIPTNNPEVAIQKLGYLTEVEGCLQYRYRGQIKTPIFPDGKSFWNKELGTITVGENTIKLDELFSYGGTGIVSESELVSAPNSKCMLTDKVKLSSVDSHSEDITMNPKYKYSSFTVPNIDSKFNSGVFTYQPDQTAKIEQIGTIQDMGKPNCLYFLNGSEVATPVFPKGTVWNKDSNTITMSDSTIKIGADNKITVQTTGALPSNSMSFLTVGDSDCLELLTLPIQKIIS</sequence>
<dbReference type="RefSeq" id="WP_305936170.1">
    <property type="nucleotide sequence ID" value="NZ_JAVAJI010000038.1"/>
</dbReference>
<evidence type="ECO:0008006" key="3">
    <source>
        <dbReference type="Google" id="ProtNLM"/>
    </source>
</evidence>
<dbReference type="EMBL" id="JAVAJI010000038">
    <property type="protein sequence ID" value="MDP4546116.1"/>
    <property type="molecule type" value="Genomic_DNA"/>
</dbReference>
<dbReference type="Proteomes" id="UP001228171">
    <property type="component" value="Unassembled WGS sequence"/>
</dbReference>
<evidence type="ECO:0000313" key="1">
    <source>
        <dbReference type="EMBL" id="MDP4546116.1"/>
    </source>
</evidence>